<dbReference type="Pfam" id="PF00664">
    <property type="entry name" value="ABC_membrane"/>
    <property type="match status" value="1"/>
</dbReference>
<dbReference type="Proteomes" id="UP000023152">
    <property type="component" value="Unassembled WGS sequence"/>
</dbReference>
<proteinExistence type="predicted"/>
<dbReference type="Gene3D" id="1.20.1560.10">
    <property type="entry name" value="ABC transporter type 1, transmembrane domain"/>
    <property type="match status" value="1"/>
</dbReference>
<organism evidence="7 8">
    <name type="scientific">Reticulomyxa filosa</name>
    <dbReference type="NCBI Taxonomy" id="46433"/>
    <lineage>
        <taxon>Eukaryota</taxon>
        <taxon>Sar</taxon>
        <taxon>Rhizaria</taxon>
        <taxon>Retaria</taxon>
        <taxon>Foraminifera</taxon>
        <taxon>Monothalamids</taxon>
        <taxon>Reticulomyxidae</taxon>
        <taxon>Reticulomyxa</taxon>
    </lineage>
</organism>
<keyword evidence="2 5" id="KW-0812">Transmembrane</keyword>
<dbReference type="OMA" id="MMINIRT"/>
<dbReference type="EMBL" id="ASPP01045454">
    <property type="protein sequence ID" value="ETN98900.1"/>
    <property type="molecule type" value="Genomic_DNA"/>
</dbReference>
<dbReference type="InterPro" id="IPR039421">
    <property type="entry name" value="Type_1_exporter"/>
</dbReference>
<dbReference type="GO" id="GO:0005524">
    <property type="term" value="F:ATP binding"/>
    <property type="evidence" value="ECO:0007669"/>
    <property type="project" value="InterPro"/>
</dbReference>
<feature type="domain" description="ABC transmembrane type-1" evidence="6">
    <location>
        <begin position="1"/>
        <end position="171"/>
    </location>
</feature>
<name>X6LC52_RETFI</name>
<feature type="non-terminal residue" evidence="7">
    <location>
        <position position="1"/>
    </location>
</feature>
<evidence type="ECO:0000256" key="2">
    <source>
        <dbReference type="ARBA" id="ARBA00022692"/>
    </source>
</evidence>
<evidence type="ECO:0000256" key="3">
    <source>
        <dbReference type="ARBA" id="ARBA00022989"/>
    </source>
</evidence>
<dbReference type="PANTHER" id="PTHR43394">
    <property type="entry name" value="ATP-DEPENDENT PERMEASE MDL1, MITOCHONDRIAL"/>
    <property type="match status" value="1"/>
</dbReference>
<evidence type="ECO:0000259" key="6">
    <source>
        <dbReference type="PROSITE" id="PS50929"/>
    </source>
</evidence>
<evidence type="ECO:0000313" key="8">
    <source>
        <dbReference type="Proteomes" id="UP000023152"/>
    </source>
</evidence>
<keyword evidence="4 5" id="KW-0472">Membrane</keyword>
<dbReference type="OrthoDB" id="6500128at2759"/>
<gene>
    <name evidence="7" type="ORF">RFI_38586</name>
</gene>
<feature type="transmembrane region" description="Helical" evidence="5">
    <location>
        <begin position="74"/>
        <end position="94"/>
    </location>
</feature>
<dbReference type="AlphaFoldDB" id="X6LC52"/>
<keyword evidence="8" id="KW-1185">Reference proteome</keyword>
<accession>X6LC52</accession>
<feature type="transmembrane region" description="Helical" evidence="5">
    <location>
        <begin position="152"/>
        <end position="170"/>
    </location>
</feature>
<evidence type="ECO:0000256" key="4">
    <source>
        <dbReference type="ARBA" id="ARBA00023136"/>
    </source>
</evidence>
<comment type="subcellular location">
    <subcellularLocation>
        <location evidence="1">Membrane</location>
        <topology evidence="1">Multi-pass membrane protein</topology>
    </subcellularLocation>
</comment>
<dbReference type="PROSITE" id="PS50929">
    <property type="entry name" value="ABC_TM1F"/>
    <property type="match status" value="1"/>
</dbReference>
<protein>
    <recommendedName>
        <fullName evidence="6">ABC transmembrane type-1 domain-containing protein</fullName>
    </recommendedName>
</protein>
<dbReference type="SUPFAM" id="SSF90123">
    <property type="entry name" value="ABC transporter transmembrane region"/>
    <property type="match status" value="1"/>
</dbReference>
<keyword evidence="3 5" id="KW-1133">Transmembrane helix</keyword>
<dbReference type="InterPro" id="IPR036640">
    <property type="entry name" value="ABC1_TM_sf"/>
</dbReference>
<dbReference type="GO" id="GO:0016020">
    <property type="term" value="C:membrane"/>
    <property type="evidence" value="ECO:0007669"/>
    <property type="project" value="UniProtKB-SubCell"/>
</dbReference>
<comment type="caution">
    <text evidence="7">The sequence shown here is derived from an EMBL/GenBank/DDBJ whole genome shotgun (WGS) entry which is preliminary data.</text>
</comment>
<dbReference type="GO" id="GO:0140359">
    <property type="term" value="F:ABC-type transporter activity"/>
    <property type="evidence" value="ECO:0007669"/>
    <property type="project" value="InterPro"/>
</dbReference>
<feature type="transmembrane region" description="Helical" evidence="5">
    <location>
        <begin position="51"/>
        <end position="68"/>
    </location>
</feature>
<evidence type="ECO:0000313" key="7">
    <source>
        <dbReference type="EMBL" id="ETN98900.1"/>
    </source>
</evidence>
<sequence>VGIDVRKKYFKLLLEQDIGYHDKKNSGRLNTKLLSETHAIDNAIGAKTGFAFQRVITFCVGMGLAFWYSWKMALVLIACVPAMIMVGTIQGLLWKGAGGQNADPFVDASSFSYEMMINIRTVKAYPALLHTKVVEYGDILYRRYPVSKKRSLIIGVGLGLMLFSLRFIYFI</sequence>
<evidence type="ECO:0000256" key="1">
    <source>
        <dbReference type="ARBA" id="ARBA00004141"/>
    </source>
</evidence>
<reference evidence="7 8" key="1">
    <citation type="journal article" date="2013" name="Curr. Biol.">
        <title>The Genome of the Foraminiferan Reticulomyxa filosa.</title>
        <authorList>
            <person name="Glockner G."/>
            <person name="Hulsmann N."/>
            <person name="Schleicher M."/>
            <person name="Noegel A.A."/>
            <person name="Eichinger L."/>
            <person name="Gallinger C."/>
            <person name="Pawlowski J."/>
            <person name="Sierra R."/>
            <person name="Euteneuer U."/>
            <person name="Pillet L."/>
            <person name="Moustafa A."/>
            <person name="Platzer M."/>
            <person name="Groth M."/>
            <person name="Szafranski K."/>
            <person name="Schliwa M."/>
        </authorList>
    </citation>
    <scope>NUCLEOTIDE SEQUENCE [LARGE SCALE GENOMIC DNA]</scope>
</reference>
<dbReference type="InterPro" id="IPR011527">
    <property type="entry name" value="ABC1_TM_dom"/>
</dbReference>
<evidence type="ECO:0000256" key="5">
    <source>
        <dbReference type="SAM" id="Phobius"/>
    </source>
</evidence>